<organism evidence="2 3">
    <name type="scientific">Angomonas deanei</name>
    <dbReference type="NCBI Taxonomy" id="59799"/>
    <lineage>
        <taxon>Eukaryota</taxon>
        <taxon>Discoba</taxon>
        <taxon>Euglenozoa</taxon>
        <taxon>Kinetoplastea</taxon>
        <taxon>Metakinetoplastina</taxon>
        <taxon>Trypanosomatida</taxon>
        <taxon>Trypanosomatidae</taxon>
        <taxon>Strigomonadinae</taxon>
        <taxon>Angomonas</taxon>
    </lineage>
</organism>
<proteinExistence type="predicted"/>
<protein>
    <submittedName>
        <fullName evidence="2">Uncharacterized protein</fullName>
    </submittedName>
</protein>
<reference evidence="2 3" key="1">
    <citation type="submission" date="2020-08" db="EMBL/GenBank/DDBJ databases">
        <authorList>
            <person name="Newling K."/>
            <person name="Davey J."/>
            <person name="Forrester S."/>
        </authorList>
    </citation>
    <scope>NUCLEOTIDE SEQUENCE [LARGE SCALE GENOMIC DNA]</scope>
    <source>
        <strain evidence="3">Crithidia deanei Carvalho (ATCC PRA-265)</strain>
    </source>
</reference>
<dbReference type="VEuPathDB" id="TriTrypDB:ADEAN_000108900"/>
<dbReference type="AlphaFoldDB" id="A0A7G2C1X8"/>
<evidence type="ECO:0000256" key="1">
    <source>
        <dbReference type="SAM" id="MobiDB-lite"/>
    </source>
</evidence>
<gene>
    <name evidence="2" type="ORF">ADEAN_000108900</name>
</gene>
<accession>A0A7G2C1X8</accession>
<dbReference type="EMBL" id="LR877146">
    <property type="protein sequence ID" value="CAD2213646.1"/>
    <property type="molecule type" value="Genomic_DNA"/>
</dbReference>
<evidence type="ECO:0000313" key="3">
    <source>
        <dbReference type="Proteomes" id="UP000515908"/>
    </source>
</evidence>
<evidence type="ECO:0000313" key="2">
    <source>
        <dbReference type="EMBL" id="CAD2213646.1"/>
    </source>
</evidence>
<feature type="region of interest" description="Disordered" evidence="1">
    <location>
        <begin position="84"/>
        <end position="110"/>
    </location>
</feature>
<name>A0A7G2C1X8_9TRYP</name>
<sequence>MEEEEKDSPARSIKGSGKYSVGLHRKKSHPFTFYDKCTFFVNAYENGGEEKTTPVVLNASTCTEFSSSSNRRDSQNAVNYIGDGTRAPARLPPVKKVTSPPTLKKEKEEADNTFFSQSYNNDPTLLVHKDYILPSILRQPRSPVDAPLHQDRKVHSAGGSKPTLQSPPSTATTMTYRATPQDPVTTLNANTYHVFSTKKLAASAPELFSVATSDVAKEATPRRQYNVVSKREVNPPPVKVEEKSLTTGRPPSSLYIPRLKADLLEEAQENIIRRTHDGKRLPTSPHHPTRIEYDKQNTVITTTTPKERTNSTVSELIRQARSKKLKNKIITS</sequence>
<dbReference type="Proteomes" id="UP000515908">
    <property type="component" value="Chromosome 02"/>
</dbReference>
<keyword evidence="3" id="KW-1185">Reference proteome</keyword>
<feature type="compositionally biased region" description="Polar residues" evidence="1">
    <location>
        <begin position="162"/>
        <end position="176"/>
    </location>
</feature>
<feature type="region of interest" description="Disordered" evidence="1">
    <location>
        <begin position="142"/>
        <end position="176"/>
    </location>
</feature>